<protein>
    <submittedName>
        <fullName evidence="2">Uncharacterized protein</fullName>
    </submittedName>
</protein>
<evidence type="ECO:0000313" key="2">
    <source>
        <dbReference type="EMBL" id="KAJ8563582.1"/>
    </source>
</evidence>
<dbReference type="OrthoDB" id="2020942at2759"/>
<dbReference type="PANTHER" id="PTHR46405">
    <property type="entry name" value="OS05G0141500 PROTEIN"/>
    <property type="match status" value="1"/>
</dbReference>
<organism evidence="2 3">
    <name type="scientific">Anisodus acutangulus</name>
    <dbReference type="NCBI Taxonomy" id="402998"/>
    <lineage>
        <taxon>Eukaryota</taxon>
        <taxon>Viridiplantae</taxon>
        <taxon>Streptophyta</taxon>
        <taxon>Embryophyta</taxon>
        <taxon>Tracheophyta</taxon>
        <taxon>Spermatophyta</taxon>
        <taxon>Magnoliopsida</taxon>
        <taxon>eudicotyledons</taxon>
        <taxon>Gunneridae</taxon>
        <taxon>Pentapetalae</taxon>
        <taxon>asterids</taxon>
        <taxon>lamiids</taxon>
        <taxon>Solanales</taxon>
        <taxon>Solanaceae</taxon>
        <taxon>Solanoideae</taxon>
        <taxon>Hyoscyameae</taxon>
        <taxon>Anisodus</taxon>
    </lineage>
</organism>
<comment type="caution">
    <text evidence="2">The sequence shown here is derived from an EMBL/GenBank/DDBJ whole genome shotgun (WGS) entry which is preliminary data.</text>
</comment>
<proteinExistence type="predicted"/>
<dbReference type="Proteomes" id="UP001152561">
    <property type="component" value="Unassembled WGS sequence"/>
</dbReference>
<dbReference type="InterPro" id="IPR046934">
    <property type="entry name" value="PIR2-like"/>
</dbReference>
<keyword evidence="1" id="KW-0175">Coiled coil</keyword>
<dbReference type="EMBL" id="JAJAGQ010000005">
    <property type="protein sequence ID" value="KAJ8563582.1"/>
    <property type="molecule type" value="Genomic_DNA"/>
</dbReference>
<evidence type="ECO:0000313" key="3">
    <source>
        <dbReference type="Proteomes" id="UP001152561"/>
    </source>
</evidence>
<sequence>MILKLVPRVMELQSQLQEWTEWANQKVMQAARRLSKDKAELKTLLLEKEEASGQIERVNAVVHRLEVENAAIRREMEAAKLRATESSSSCQEQMEQAKVVQNQLEILVKEQGICT</sequence>
<dbReference type="PANTHER" id="PTHR46405:SF2">
    <property type="entry name" value="OS05G0141500 PROTEIN"/>
    <property type="match status" value="1"/>
</dbReference>
<gene>
    <name evidence="2" type="ORF">K7X08_032034</name>
</gene>
<reference evidence="3" key="1">
    <citation type="journal article" date="2023" name="Proc. Natl. Acad. Sci. U.S.A.">
        <title>Genomic and structural basis for evolution of tropane alkaloid biosynthesis.</title>
        <authorList>
            <person name="Wanga Y.-J."/>
            <person name="Taina T."/>
            <person name="Yua J.-Y."/>
            <person name="Lia J."/>
            <person name="Xua B."/>
            <person name="Chenc J."/>
            <person name="D'Auriad J.C."/>
            <person name="Huanga J.-P."/>
            <person name="Huanga S.-X."/>
        </authorList>
    </citation>
    <scope>NUCLEOTIDE SEQUENCE [LARGE SCALE GENOMIC DNA]</scope>
    <source>
        <strain evidence="3">cv. KIB-2019</strain>
    </source>
</reference>
<dbReference type="AlphaFoldDB" id="A0A9Q1RM94"/>
<evidence type="ECO:0000256" key="1">
    <source>
        <dbReference type="SAM" id="Coils"/>
    </source>
</evidence>
<feature type="coiled-coil region" evidence="1">
    <location>
        <begin position="31"/>
        <end position="110"/>
    </location>
</feature>
<accession>A0A9Q1RM94</accession>
<name>A0A9Q1RM94_9SOLA</name>
<keyword evidence="3" id="KW-1185">Reference proteome</keyword>